<dbReference type="GO" id="GO:0010181">
    <property type="term" value="F:FMN binding"/>
    <property type="evidence" value="ECO:0007669"/>
    <property type="project" value="InterPro"/>
</dbReference>
<dbReference type="InterPro" id="IPR029039">
    <property type="entry name" value="Flavoprotein-like_sf"/>
</dbReference>
<protein>
    <submittedName>
        <fullName evidence="3">Flavodoxin/nitric oxide synthase</fullName>
    </submittedName>
</protein>
<dbReference type="FunCoup" id="D6Z5K3">
    <property type="interactions" value="105"/>
</dbReference>
<dbReference type="PANTHER" id="PTHR43717:SF1">
    <property type="entry name" value="ANAEROBIC NITRIC OXIDE REDUCTASE FLAVORUBREDOXIN"/>
    <property type="match status" value="1"/>
</dbReference>
<accession>D6Z5K3</accession>
<dbReference type="InParanoid" id="D6Z5K3"/>
<evidence type="ECO:0000256" key="1">
    <source>
        <dbReference type="ARBA" id="ARBA00007121"/>
    </source>
</evidence>
<dbReference type="RefSeq" id="WP_013164258.1">
    <property type="nucleotide sequence ID" value="NC_014216.1"/>
</dbReference>
<dbReference type="PIRSF" id="PIRSF005243">
    <property type="entry name" value="ROO"/>
    <property type="match status" value="1"/>
</dbReference>
<name>D6Z5K3_DESAT</name>
<dbReference type="HOGENOM" id="CLU_017490_0_0_7"/>
<dbReference type="STRING" id="589865.DaAHT2_2067"/>
<feature type="domain" description="Flavodoxin-like" evidence="2">
    <location>
        <begin position="252"/>
        <end position="391"/>
    </location>
</feature>
<dbReference type="InterPro" id="IPR001279">
    <property type="entry name" value="Metallo-B-lactamas"/>
</dbReference>
<evidence type="ECO:0000259" key="2">
    <source>
        <dbReference type="PROSITE" id="PS50902"/>
    </source>
</evidence>
<evidence type="ECO:0000313" key="3">
    <source>
        <dbReference type="EMBL" id="ADH86740.1"/>
    </source>
</evidence>
<comment type="similarity">
    <text evidence="1">In the N-terminal section; belongs to the zinc metallo-hydrolase group 3 family.</text>
</comment>
<dbReference type="KEGG" id="dak:DaAHT2_2067"/>
<keyword evidence="4" id="KW-1185">Reference proteome</keyword>
<dbReference type="CDD" id="cd07709">
    <property type="entry name" value="flavodiiron_proteins_MBL-fold"/>
    <property type="match status" value="1"/>
</dbReference>
<dbReference type="SUPFAM" id="SSF52218">
    <property type="entry name" value="Flavoproteins"/>
    <property type="match status" value="1"/>
</dbReference>
<dbReference type="EMBL" id="CP001940">
    <property type="protein sequence ID" value="ADH86740.1"/>
    <property type="molecule type" value="Genomic_DNA"/>
</dbReference>
<dbReference type="SMART" id="SM00849">
    <property type="entry name" value="Lactamase_B"/>
    <property type="match status" value="1"/>
</dbReference>
<dbReference type="GO" id="GO:0016491">
    <property type="term" value="F:oxidoreductase activity"/>
    <property type="evidence" value="ECO:0007669"/>
    <property type="project" value="InterPro"/>
</dbReference>
<dbReference type="PANTHER" id="PTHR43717">
    <property type="entry name" value="ANAEROBIC NITRIC OXIDE REDUCTASE FLAVORUBREDOXIN"/>
    <property type="match status" value="1"/>
</dbReference>
<dbReference type="Gene3D" id="3.60.15.10">
    <property type="entry name" value="Ribonuclease Z/Hydroxyacylglutathione hydrolase-like"/>
    <property type="match status" value="1"/>
</dbReference>
<dbReference type="OrthoDB" id="9800607at2"/>
<dbReference type="InterPro" id="IPR045761">
    <property type="entry name" value="ODP_dom"/>
</dbReference>
<dbReference type="Gene3D" id="3.40.50.360">
    <property type="match status" value="1"/>
</dbReference>
<dbReference type="SUPFAM" id="SSF56281">
    <property type="entry name" value="Metallo-hydrolase/oxidoreductase"/>
    <property type="match status" value="1"/>
</dbReference>
<gene>
    <name evidence="3" type="ordered locus">DaAHT2_2067</name>
</gene>
<dbReference type="eggNOG" id="COG0426">
    <property type="taxonomic scope" value="Bacteria"/>
</dbReference>
<dbReference type="PROSITE" id="PS50902">
    <property type="entry name" value="FLAVODOXIN_LIKE"/>
    <property type="match status" value="1"/>
</dbReference>
<organism evidence="3 4">
    <name type="scientific">Desulfurivibrio alkaliphilus (strain DSM 19089 / UNIQEM U267 / AHT2)</name>
    <dbReference type="NCBI Taxonomy" id="589865"/>
    <lineage>
        <taxon>Bacteria</taxon>
        <taxon>Pseudomonadati</taxon>
        <taxon>Thermodesulfobacteriota</taxon>
        <taxon>Desulfobulbia</taxon>
        <taxon>Desulfobulbales</taxon>
        <taxon>Desulfobulbaceae</taxon>
        <taxon>Desulfurivibrio</taxon>
    </lineage>
</organism>
<dbReference type="GO" id="GO:0009055">
    <property type="term" value="F:electron transfer activity"/>
    <property type="evidence" value="ECO:0007669"/>
    <property type="project" value="InterPro"/>
</dbReference>
<proteinExistence type="inferred from homology"/>
<sequence>MKAVEIKPDVFWVGAVDWNNRDFHGYSIKKGTTYNAYLVRDEKTVLFDTVRQGFKSDLLHHLHHVVEPEKIDYLVVNHVELDHSGCLPEMIELIKPEKIFCSPMGQKALLEHFHRPDWPLVVVKSGESISLGKRTVRFLETRMLHWPDSMFSYLPEDKLLISSDAFGQHWATSQRFDDEVDGGELMAHAAKYYANILLPFSPLVDKLLAQVQAEGLEIEMIAPDHGLIWRSNPGAIVEAYQRWCRQESAAKAVIIYDTMWHSTEKMAKAVESGLLAEGINNISLLHARRNHRSDIMAEVLNARALIIGSATLNNNIMPAMADVLTYMKGLRPKNKLGAAFGSYGWSGEAVKHLNGYLEEMGVELVGEGVRIKNVPTHEALADCVELGRAIARAMG</sequence>
<dbReference type="AlphaFoldDB" id="D6Z5K3"/>
<dbReference type="InterPro" id="IPR016440">
    <property type="entry name" value="Rubredoxin-O_OxRdtase"/>
</dbReference>
<dbReference type="Proteomes" id="UP000001508">
    <property type="component" value="Chromosome"/>
</dbReference>
<reference evidence="4" key="1">
    <citation type="submission" date="2010-02" db="EMBL/GenBank/DDBJ databases">
        <title>Complete sequence of Desulfurivibrio alkaliphilus AHT2.</title>
        <authorList>
            <consortium name="US DOE Joint Genome Institute"/>
            <person name="Pitluck S."/>
            <person name="Chertkov O."/>
            <person name="Detter J.C."/>
            <person name="Han C."/>
            <person name="Tapia R."/>
            <person name="Larimer F."/>
            <person name="Land M."/>
            <person name="Hauser L."/>
            <person name="Kyrpides N."/>
            <person name="Mikhailova N."/>
            <person name="Sorokin D.Y."/>
            <person name="Muyzer G."/>
            <person name="Woyke T."/>
        </authorList>
    </citation>
    <scope>NUCLEOTIDE SEQUENCE [LARGE SCALE GENOMIC DNA]</scope>
    <source>
        <strain evidence="4">DSM 19089 / UNIQEM U267 / AHT2</strain>
    </source>
</reference>
<dbReference type="Pfam" id="PF19583">
    <property type="entry name" value="ODP"/>
    <property type="match status" value="1"/>
</dbReference>
<dbReference type="Pfam" id="PF00258">
    <property type="entry name" value="Flavodoxin_1"/>
    <property type="match status" value="1"/>
</dbReference>
<evidence type="ECO:0000313" key="4">
    <source>
        <dbReference type="Proteomes" id="UP000001508"/>
    </source>
</evidence>
<dbReference type="InterPro" id="IPR036866">
    <property type="entry name" value="RibonucZ/Hydroxyglut_hydro"/>
</dbReference>
<dbReference type="GO" id="GO:0046872">
    <property type="term" value="F:metal ion binding"/>
    <property type="evidence" value="ECO:0007669"/>
    <property type="project" value="InterPro"/>
</dbReference>
<dbReference type="InterPro" id="IPR008254">
    <property type="entry name" value="Flavodoxin/NO_synth"/>
</dbReference>